<dbReference type="InterPro" id="IPR023213">
    <property type="entry name" value="CAT-like_dom_sf"/>
</dbReference>
<dbReference type="PANTHER" id="PTHR31650:SF1">
    <property type="entry name" value="WAX ESTER SYNTHASE_DIACYLGLYCEROL ACYLTRANSFERASE 4-RELATED"/>
    <property type="match status" value="1"/>
</dbReference>
<comment type="caution">
    <text evidence="14">The sequence shown here is derived from an EMBL/GenBank/DDBJ whole genome shotgun (WGS) entry which is preliminary data.</text>
</comment>
<dbReference type="Pfam" id="PF06974">
    <property type="entry name" value="WS_DGAT_C"/>
    <property type="match status" value="1"/>
</dbReference>
<evidence type="ECO:0000313" key="15">
    <source>
        <dbReference type="Proteomes" id="UP001589610"/>
    </source>
</evidence>
<sequence length="479" mass="50862">MRSTTSSGAGGRYSRLSVTDRMMLRVERPSAPQHVAGLCVVEAAPLLDAAGELDLDAIRDRLERRLVRVPELRRMLRPTPPLCGPPLWVDDPGFSIEHHVHTVRVPSPGDEAAVLETAERLLRDPLDRSRPLWDLRLLTGLENGRVGLLARVHHALVDGLAAIALITAFLDIEAGAADPPATAWRPAPAPSDRTLLLDNAHGRLSALGSALAHPVRTARALASVAGFAARLLPGVDAAPRTSLNAPIGSGRRLRVVRLDLETAAKVARAHGAKVNDLLLAVVMGGVRELLLGRGESVAGLDLVIAIPASIRQADEARELGNAVGALYCRIPAGEPDAARRLDLVSAVTRDAKATQHLSQEGSTLMYGLLGWAAALGLSLEDHQRSINFQVANVPGPEVPLYLLGAPIEDVIPITELAGNLTVTVAALSYRGRLTLTVTADRRSCADVDVLTDGMRRAWTELAGDAASLESSTPGTRRPT</sequence>
<keyword evidence="15" id="KW-1185">Reference proteome</keyword>
<keyword evidence="8 11" id="KW-0443">Lipid metabolism</keyword>
<protein>
    <recommendedName>
        <fullName evidence="4 11">Diacylglycerol O-acyltransferase</fullName>
        <ecNumber evidence="4 11">2.3.1.20</ecNumber>
    </recommendedName>
</protein>
<keyword evidence="9 11" id="KW-0012">Acyltransferase</keyword>
<dbReference type="Gene3D" id="3.30.559.30">
    <property type="entry name" value="Nonribosomal peptide synthetase, condensation domain"/>
    <property type="match status" value="1"/>
</dbReference>
<evidence type="ECO:0000256" key="2">
    <source>
        <dbReference type="ARBA" id="ARBA00005189"/>
    </source>
</evidence>
<evidence type="ECO:0000259" key="13">
    <source>
        <dbReference type="Pfam" id="PF06974"/>
    </source>
</evidence>
<dbReference type="InterPro" id="IPR009721">
    <property type="entry name" value="O-acyltransferase_WSD1_C"/>
</dbReference>
<evidence type="ECO:0000256" key="7">
    <source>
        <dbReference type="ARBA" id="ARBA00022798"/>
    </source>
</evidence>
<dbReference type="Proteomes" id="UP001589610">
    <property type="component" value="Unassembled WGS sequence"/>
</dbReference>
<keyword evidence="5 11" id="KW-0444">Lipid biosynthesis</keyword>
<dbReference type="Pfam" id="PF03007">
    <property type="entry name" value="WS_DGAT_cat"/>
    <property type="match status" value="1"/>
</dbReference>
<evidence type="ECO:0000256" key="3">
    <source>
        <dbReference type="ARBA" id="ARBA00009587"/>
    </source>
</evidence>
<dbReference type="InterPro" id="IPR014292">
    <property type="entry name" value="Acyl_transf_WS/DGAT"/>
</dbReference>
<dbReference type="NCBIfam" id="TIGR02946">
    <property type="entry name" value="acyl_WS_DGAT"/>
    <property type="match status" value="1"/>
</dbReference>
<evidence type="ECO:0000256" key="5">
    <source>
        <dbReference type="ARBA" id="ARBA00022516"/>
    </source>
</evidence>
<evidence type="ECO:0000256" key="9">
    <source>
        <dbReference type="ARBA" id="ARBA00023315"/>
    </source>
</evidence>
<dbReference type="EMBL" id="JBHMBS010000029">
    <property type="protein sequence ID" value="MFB9681010.1"/>
    <property type="molecule type" value="Genomic_DNA"/>
</dbReference>
<comment type="catalytic activity">
    <reaction evidence="10 11">
        <text>an acyl-CoA + a 1,2-diacyl-sn-glycerol = a triacyl-sn-glycerol + CoA</text>
        <dbReference type="Rhea" id="RHEA:10868"/>
        <dbReference type="ChEBI" id="CHEBI:17815"/>
        <dbReference type="ChEBI" id="CHEBI:57287"/>
        <dbReference type="ChEBI" id="CHEBI:58342"/>
        <dbReference type="ChEBI" id="CHEBI:64615"/>
        <dbReference type="EC" id="2.3.1.20"/>
    </reaction>
</comment>
<evidence type="ECO:0000313" key="14">
    <source>
        <dbReference type="EMBL" id="MFB9681010.1"/>
    </source>
</evidence>
<organism evidence="14 15">
    <name type="scientific">Streptosporangium vulgare</name>
    <dbReference type="NCBI Taxonomy" id="46190"/>
    <lineage>
        <taxon>Bacteria</taxon>
        <taxon>Bacillati</taxon>
        <taxon>Actinomycetota</taxon>
        <taxon>Actinomycetes</taxon>
        <taxon>Streptosporangiales</taxon>
        <taxon>Streptosporangiaceae</taxon>
        <taxon>Streptosporangium</taxon>
    </lineage>
</organism>
<dbReference type="PANTHER" id="PTHR31650">
    <property type="entry name" value="O-ACYLTRANSFERASE (WSD1-LIKE) FAMILY PROTEIN"/>
    <property type="match status" value="1"/>
</dbReference>
<proteinExistence type="inferred from homology"/>
<dbReference type="InterPro" id="IPR045034">
    <property type="entry name" value="O-acyltransferase_WSD1-like"/>
</dbReference>
<feature type="domain" description="O-acyltransferase WSD1 C-terminal" evidence="13">
    <location>
        <begin position="320"/>
        <end position="461"/>
    </location>
</feature>
<accession>A0ABV5TSF7</accession>
<evidence type="ECO:0000256" key="4">
    <source>
        <dbReference type="ARBA" id="ARBA00013244"/>
    </source>
</evidence>
<evidence type="ECO:0000259" key="12">
    <source>
        <dbReference type="Pfam" id="PF03007"/>
    </source>
</evidence>
<dbReference type="Gene3D" id="3.30.559.10">
    <property type="entry name" value="Chloramphenicol acetyltransferase-like domain"/>
    <property type="match status" value="1"/>
</dbReference>
<feature type="domain" description="O-acyltransferase WSD1-like N-terminal" evidence="12">
    <location>
        <begin position="16"/>
        <end position="277"/>
    </location>
</feature>
<evidence type="ECO:0000256" key="1">
    <source>
        <dbReference type="ARBA" id="ARBA00004771"/>
    </source>
</evidence>
<comment type="pathway">
    <text evidence="1 11">Glycerolipid metabolism; triacylglycerol biosynthesis.</text>
</comment>
<reference evidence="14 15" key="1">
    <citation type="submission" date="2024-09" db="EMBL/GenBank/DDBJ databases">
        <authorList>
            <person name="Sun Q."/>
            <person name="Mori K."/>
        </authorList>
    </citation>
    <scope>NUCLEOTIDE SEQUENCE [LARGE SCALE GENOMIC DNA]</scope>
    <source>
        <strain evidence="14 15">JCM 3028</strain>
    </source>
</reference>
<comment type="pathway">
    <text evidence="2">Lipid metabolism.</text>
</comment>
<evidence type="ECO:0000256" key="6">
    <source>
        <dbReference type="ARBA" id="ARBA00022679"/>
    </source>
</evidence>
<dbReference type="SUPFAM" id="SSF52777">
    <property type="entry name" value="CoA-dependent acyltransferases"/>
    <property type="match status" value="2"/>
</dbReference>
<dbReference type="RefSeq" id="WP_344749392.1">
    <property type="nucleotide sequence ID" value="NZ_BAAAWW010000193.1"/>
</dbReference>
<evidence type="ECO:0000256" key="8">
    <source>
        <dbReference type="ARBA" id="ARBA00023098"/>
    </source>
</evidence>
<keyword evidence="7 11" id="KW-0319">Glycerol metabolism</keyword>
<evidence type="ECO:0000256" key="11">
    <source>
        <dbReference type="RuleBase" id="RU361241"/>
    </source>
</evidence>
<gene>
    <name evidence="14" type="ORF">ACFFRH_36510</name>
</gene>
<evidence type="ECO:0000256" key="10">
    <source>
        <dbReference type="ARBA" id="ARBA00048109"/>
    </source>
</evidence>
<keyword evidence="6 11" id="KW-0808">Transferase</keyword>
<name>A0ABV5TSF7_9ACTN</name>
<dbReference type="EC" id="2.3.1.20" evidence="4 11"/>
<comment type="similarity">
    <text evidence="3 11">Belongs to the long-chain O-acyltransferase family.</text>
</comment>
<dbReference type="InterPro" id="IPR004255">
    <property type="entry name" value="O-acyltransferase_WSD1_N"/>
</dbReference>